<dbReference type="OrthoDB" id="9759366at2"/>
<dbReference type="FunFam" id="1.20.120.330:FF:000005">
    <property type="entry name" value="Bifunctional glutamine synthetase adenylyltransferase/adenylyl-removing enzyme"/>
    <property type="match status" value="1"/>
</dbReference>
<evidence type="ECO:0000259" key="8">
    <source>
        <dbReference type="Pfam" id="PF03710"/>
    </source>
</evidence>
<keyword evidence="5 7" id="KW-0460">Magnesium</keyword>
<comment type="similarity">
    <text evidence="7">Belongs to the GlnE family.</text>
</comment>
<dbReference type="SUPFAM" id="SSF81301">
    <property type="entry name" value="Nucleotidyltransferase"/>
    <property type="match status" value="2"/>
</dbReference>
<dbReference type="AlphaFoldDB" id="A0A344J8H6"/>
<evidence type="ECO:0000259" key="9">
    <source>
        <dbReference type="Pfam" id="PF08335"/>
    </source>
</evidence>
<protein>
    <recommendedName>
        <fullName evidence="7">Bifunctional glutamine synthetase adenylyltransferase/adenylyl-removing enzyme</fullName>
    </recommendedName>
    <alternativeName>
        <fullName evidence="7">ATP:glutamine synthetase adenylyltransferase</fullName>
    </alternativeName>
    <alternativeName>
        <fullName evidence="7">ATase</fullName>
    </alternativeName>
    <domain>
        <recommendedName>
            <fullName evidence="7">Glutamine synthetase adenylyl-L-tyrosine phosphorylase</fullName>
            <ecNumber evidence="7">2.7.7.89</ecNumber>
        </recommendedName>
        <alternativeName>
            <fullName evidence="7">Adenylyl removase</fullName>
            <shortName evidence="7">AR</shortName>
            <shortName evidence="7">AT-N</shortName>
        </alternativeName>
    </domain>
    <domain>
        <recommendedName>
            <fullName evidence="7">Glutamine synthetase adenylyl transferase</fullName>
            <ecNumber evidence="7">2.7.7.42</ecNumber>
        </recommendedName>
        <alternativeName>
            <fullName evidence="7">Adenylyl transferase</fullName>
            <shortName evidence="7">AT</shortName>
            <shortName evidence="7">AT-C</shortName>
        </alternativeName>
    </domain>
</protein>
<organism evidence="10 11">
    <name type="scientific">Solilutibacter oculi</name>
    <dbReference type="NCBI Taxonomy" id="2698682"/>
    <lineage>
        <taxon>Bacteria</taxon>
        <taxon>Pseudomonadati</taxon>
        <taxon>Pseudomonadota</taxon>
        <taxon>Gammaproteobacteria</taxon>
        <taxon>Lysobacterales</taxon>
        <taxon>Lysobacteraceae</taxon>
        <taxon>Solilutibacter</taxon>
    </lineage>
</organism>
<evidence type="ECO:0000256" key="3">
    <source>
        <dbReference type="ARBA" id="ARBA00022741"/>
    </source>
</evidence>
<keyword evidence="3 7" id="KW-0547">Nucleotide-binding</keyword>
<keyword evidence="6 7" id="KW-0511">Multifunctional enzyme</keyword>
<name>A0A344J8H6_9GAMM</name>
<proteinExistence type="inferred from homology"/>
<comment type="function">
    <text evidence="7">Involved in the regulation of glutamine synthetase GlnA, a key enzyme in the process to assimilate ammonia. When cellular nitrogen levels are high, the C-terminal adenylyl transferase (AT) inactivates GlnA by covalent transfer of an adenylyl group from ATP to specific tyrosine residue of GlnA, thus reducing its activity. Conversely, when nitrogen levels are low, the N-terminal adenylyl removase (AR) activates GlnA by removing the adenylyl group by phosphorolysis, increasing its activity. The regulatory region of GlnE binds the signal transduction protein PII (GlnB) which indicates the nitrogen status of the cell.</text>
</comment>
<keyword evidence="4 7" id="KW-0067">ATP-binding</keyword>
<keyword evidence="2 7" id="KW-0548">Nucleotidyltransferase</keyword>
<dbReference type="EMBL" id="CP029556">
    <property type="protein sequence ID" value="AXA85336.1"/>
    <property type="molecule type" value="Genomic_DNA"/>
</dbReference>
<comment type="cofactor">
    <cofactor evidence="7">
        <name>Mg(2+)</name>
        <dbReference type="ChEBI" id="CHEBI:18420"/>
    </cofactor>
</comment>
<sequence length="931" mass="101633">MDDALDAFADRALTRLDLPPGLDDAAMAKLHRLAIASDFALDVLQRQPALLAHLLADDGAEATSPPHLDADNRADWPTLLRRWRVAESTRLIWRDVQGLDSVEATLRGTTRLAEQCLQLALAALETDFATRHGVVRDAQGDEVRLVVFALGKLGGGELNFSSDIDLVYGYEHDGESDGARALPAETYFARLGQQLAKLLDEVTADGFCHRVDLRLRPYGNAGRVAWSFGALELYFQREGRDWERYAWQKARPVAGDIAAGERFLDLLQPFVYRKYLDFGALEGLREMKALISAEVARKDMAGDIKRGPGGIREIEFLVQALQLIRAGREPALQRRGLLASLAALVEAGQIEADTGRRLAESYRFLRRLENRLQMLRDAQVYALPEDAPTQARLATGLDFEGWPALLAAIDAVRAQVSGEFNALLAKRQKHHKPDALKDYWKLLPEGGDVAVLADAGFDDATALDAQLRDFLRGANARQASDIGRARLDRVMPALIAACASASQPDEALRRVLAMVQNILRRSSYLALLDEQPQALARLVGALSKSALLGERLARYPLLLDELLDSRGAGAIPDIDAMRDACEAATTQAEGDIDHALRLLNETRQAISFRIALAALDGLQPAADSTRQLADLADAVIEQVLDIASDELRAAHGAVPDARFAVLGYGSLGGRELGFGSDLDLVFLYDAPADAQSDGRRPLEAQRWFARLAQKIVGYLHAPTAAGRLFDVDVRLRPDGSKAMLVSTIGSFADYQRERAWTWERQALVRARCVAGDDALCAGFEQVRADVLAMPRDADALRDEVAAMRQRMRAELDRSDARVLDLKQGEGGLVDLEFLLQYLVLREAAMHPGMTGPRASEALIAVMADAGVMPRDEADALITAHGVLLEAGLRCTLDRRRRLGEREGAVEAAAAVIVAATRRHGLAFDAPPVDAG</sequence>
<evidence type="ECO:0000256" key="7">
    <source>
        <dbReference type="HAMAP-Rule" id="MF_00802"/>
    </source>
</evidence>
<dbReference type="GO" id="GO:0000820">
    <property type="term" value="P:regulation of glutamine family amino acid metabolic process"/>
    <property type="evidence" value="ECO:0007669"/>
    <property type="project" value="UniProtKB-UniRule"/>
</dbReference>
<dbReference type="GO" id="GO:0047388">
    <property type="term" value="F:[glutamine synthetase]-adenylyl-L-tyrosine phosphorylase activity"/>
    <property type="evidence" value="ECO:0007669"/>
    <property type="project" value="UniProtKB-EC"/>
</dbReference>
<dbReference type="PANTHER" id="PTHR30621">
    <property type="entry name" value="GLUTAMINE SYNTHETASE ADENYLYLTRANSFERASE"/>
    <property type="match status" value="1"/>
</dbReference>
<dbReference type="SUPFAM" id="SSF81593">
    <property type="entry name" value="Nucleotidyltransferase substrate binding subunit/domain"/>
    <property type="match status" value="2"/>
</dbReference>
<feature type="domain" description="Glutamate-ammonia ligase adenylyltransferase repeated" evidence="8">
    <location>
        <begin position="29"/>
        <end position="264"/>
    </location>
</feature>
<dbReference type="GO" id="GO:0000287">
    <property type="term" value="F:magnesium ion binding"/>
    <property type="evidence" value="ECO:0007669"/>
    <property type="project" value="UniProtKB-UniRule"/>
</dbReference>
<dbReference type="Gene3D" id="1.20.120.1510">
    <property type="match status" value="1"/>
</dbReference>
<reference evidence="11" key="1">
    <citation type="submission" date="2018-05" db="EMBL/GenBank/DDBJ databases">
        <title>Luteimonas pekinense sp. nov., isolated from human Meibomian gland secretions, Beijing, China.</title>
        <authorList>
            <person name="Wen T."/>
            <person name="Bai H."/>
            <person name="Lv H."/>
        </authorList>
    </citation>
    <scope>NUCLEOTIDE SEQUENCE [LARGE SCALE GENOMIC DNA]</scope>
    <source>
        <strain evidence="11">83-4</strain>
    </source>
</reference>
<dbReference type="Proteomes" id="UP000251842">
    <property type="component" value="Chromosome"/>
</dbReference>
<dbReference type="GO" id="GO:0005524">
    <property type="term" value="F:ATP binding"/>
    <property type="evidence" value="ECO:0007669"/>
    <property type="project" value="UniProtKB-UniRule"/>
</dbReference>
<evidence type="ECO:0000313" key="10">
    <source>
        <dbReference type="EMBL" id="AXA85336.1"/>
    </source>
</evidence>
<evidence type="ECO:0000313" key="11">
    <source>
        <dbReference type="Proteomes" id="UP000251842"/>
    </source>
</evidence>
<keyword evidence="1 7" id="KW-0808">Transferase</keyword>
<comment type="catalytic activity">
    <reaction evidence="7">
        <text>[glutamine synthetase]-O(4)-(5'-adenylyl)-L-tyrosine + phosphate = [glutamine synthetase]-L-tyrosine + ADP</text>
        <dbReference type="Rhea" id="RHEA:43716"/>
        <dbReference type="Rhea" id="RHEA-COMP:10660"/>
        <dbReference type="Rhea" id="RHEA-COMP:10661"/>
        <dbReference type="ChEBI" id="CHEBI:43474"/>
        <dbReference type="ChEBI" id="CHEBI:46858"/>
        <dbReference type="ChEBI" id="CHEBI:83624"/>
        <dbReference type="ChEBI" id="CHEBI:456216"/>
        <dbReference type="EC" id="2.7.7.89"/>
    </reaction>
</comment>
<feature type="region of interest" description="Adenylyl removase" evidence="7">
    <location>
        <begin position="1"/>
        <end position="434"/>
    </location>
</feature>
<dbReference type="Pfam" id="PF03710">
    <property type="entry name" value="GlnE"/>
    <property type="match status" value="2"/>
</dbReference>
<dbReference type="PANTHER" id="PTHR30621:SF0">
    <property type="entry name" value="BIFUNCTIONAL GLUTAMINE SYNTHETASE ADENYLYLTRANSFERASE_ADENYLYL-REMOVING ENZYME"/>
    <property type="match status" value="1"/>
</dbReference>
<dbReference type="Gene3D" id="3.30.460.10">
    <property type="entry name" value="Beta Polymerase, domain 2"/>
    <property type="match status" value="2"/>
</dbReference>
<dbReference type="Pfam" id="PF08335">
    <property type="entry name" value="GlnD_UR_UTase"/>
    <property type="match status" value="1"/>
</dbReference>
<dbReference type="NCBIfam" id="NF008292">
    <property type="entry name" value="PRK11072.1"/>
    <property type="match status" value="1"/>
</dbReference>
<dbReference type="InterPro" id="IPR043519">
    <property type="entry name" value="NT_sf"/>
</dbReference>
<dbReference type="KEGG" id="lue:DCD74_12265"/>
<evidence type="ECO:0000256" key="2">
    <source>
        <dbReference type="ARBA" id="ARBA00022695"/>
    </source>
</evidence>
<feature type="domain" description="Glutamate-ammonia ligase adenylyltransferase repeated" evidence="8">
    <location>
        <begin position="536"/>
        <end position="781"/>
    </location>
</feature>
<evidence type="ECO:0000256" key="1">
    <source>
        <dbReference type="ARBA" id="ARBA00022679"/>
    </source>
</evidence>
<gene>
    <name evidence="7" type="primary">glnE</name>
    <name evidence="10" type="ORF">DCD74_12265</name>
</gene>
<dbReference type="InterPro" id="IPR023057">
    <property type="entry name" value="GlnE"/>
</dbReference>
<dbReference type="InterPro" id="IPR005190">
    <property type="entry name" value="GlnE_rpt_dom"/>
</dbReference>
<dbReference type="CDD" id="cd05401">
    <property type="entry name" value="NT_GlnE_GlnD_like"/>
    <property type="match status" value="2"/>
</dbReference>
<dbReference type="GO" id="GO:0008882">
    <property type="term" value="F:[glutamate-ammonia-ligase] adenylyltransferase activity"/>
    <property type="evidence" value="ECO:0007669"/>
    <property type="project" value="UniProtKB-UniRule"/>
</dbReference>
<dbReference type="GO" id="GO:0005829">
    <property type="term" value="C:cytosol"/>
    <property type="evidence" value="ECO:0007669"/>
    <property type="project" value="TreeGrafter"/>
</dbReference>
<accession>A0A344J8H6</accession>
<feature type="region of interest" description="Adenylyl transferase" evidence="7">
    <location>
        <begin position="434"/>
        <end position="931"/>
    </location>
</feature>
<feature type="domain" description="PII-uridylyltransferase/Glutamine-synthetase adenylyltransferase" evidence="9">
    <location>
        <begin position="285"/>
        <end position="423"/>
    </location>
</feature>
<dbReference type="HAMAP" id="MF_00802">
    <property type="entry name" value="GlnE"/>
    <property type="match status" value="1"/>
</dbReference>
<dbReference type="RefSeq" id="WP_112927541.1">
    <property type="nucleotide sequence ID" value="NZ_CP029556.1"/>
</dbReference>
<dbReference type="GO" id="GO:0016874">
    <property type="term" value="F:ligase activity"/>
    <property type="evidence" value="ECO:0007669"/>
    <property type="project" value="UniProtKB-KW"/>
</dbReference>
<dbReference type="FunFam" id="3.30.460.10:FF:000009">
    <property type="entry name" value="Bifunctional glutamine synthetase adenylyltransferase/adenylyl-removing enzyme"/>
    <property type="match status" value="1"/>
</dbReference>
<dbReference type="Gene3D" id="1.20.120.330">
    <property type="entry name" value="Nucleotidyltransferases domain 2"/>
    <property type="match status" value="2"/>
</dbReference>
<evidence type="ECO:0000256" key="5">
    <source>
        <dbReference type="ARBA" id="ARBA00022842"/>
    </source>
</evidence>
<dbReference type="EC" id="2.7.7.89" evidence="7"/>
<keyword evidence="11" id="KW-1185">Reference proteome</keyword>
<keyword evidence="10" id="KW-0436">Ligase</keyword>
<dbReference type="EC" id="2.7.7.42" evidence="7"/>
<comment type="catalytic activity">
    <reaction evidence="7">
        <text>[glutamine synthetase]-L-tyrosine + ATP = [glutamine synthetase]-O(4)-(5'-adenylyl)-L-tyrosine + diphosphate</text>
        <dbReference type="Rhea" id="RHEA:18589"/>
        <dbReference type="Rhea" id="RHEA-COMP:10660"/>
        <dbReference type="Rhea" id="RHEA-COMP:10661"/>
        <dbReference type="ChEBI" id="CHEBI:30616"/>
        <dbReference type="ChEBI" id="CHEBI:33019"/>
        <dbReference type="ChEBI" id="CHEBI:46858"/>
        <dbReference type="ChEBI" id="CHEBI:83624"/>
        <dbReference type="EC" id="2.7.7.42"/>
    </reaction>
</comment>
<evidence type="ECO:0000256" key="4">
    <source>
        <dbReference type="ARBA" id="ARBA00022840"/>
    </source>
</evidence>
<evidence type="ECO:0000256" key="6">
    <source>
        <dbReference type="ARBA" id="ARBA00023268"/>
    </source>
</evidence>
<dbReference type="InterPro" id="IPR013546">
    <property type="entry name" value="PII_UdlTrfase/GS_AdlTrfase"/>
</dbReference>